<proteinExistence type="predicted"/>
<accession>A0A6G4XBT3</accession>
<dbReference type="RefSeq" id="WP_165329836.1">
    <property type="nucleotide sequence ID" value="NZ_JAAKZW010000002.1"/>
</dbReference>
<comment type="caution">
    <text evidence="1">The sequence shown here is derived from an EMBL/GenBank/DDBJ whole genome shotgun (WGS) entry which is preliminary data.</text>
</comment>
<reference evidence="1 2" key="1">
    <citation type="submission" date="2020-02" db="EMBL/GenBank/DDBJ databases">
        <title>Whole-genome analyses of novel actinobacteria.</title>
        <authorList>
            <person name="Sahin N."/>
            <person name="Tokatli A."/>
        </authorList>
    </citation>
    <scope>NUCLEOTIDE SEQUENCE [LARGE SCALE GENOMIC DNA]</scope>
    <source>
        <strain evidence="1 2">YC504</strain>
    </source>
</reference>
<name>A0A6G4XBT3_9ACTN</name>
<protein>
    <submittedName>
        <fullName evidence="1">Uncharacterized protein</fullName>
    </submittedName>
</protein>
<sequence>MDIGISIGAEADEAELRSLYQWLRDDSHVRRYARVRLDEKEPAPGHMGGDLEGIRLMLESGFQLANFVLAWLAWRGSRPKPPEITVESGGVTVTLSGQDAATAERILAALRTGAPPDPDGP</sequence>
<evidence type="ECO:0000313" key="2">
    <source>
        <dbReference type="Proteomes" id="UP000481109"/>
    </source>
</evidence>
<dbReference type="Proteomes" id="UP000481109">
    <property type="component" value="Unassembled WGS sequence"/>
</dbReference>
<keyword evidence="2" id="KW-1185">Reference proteome</keyword>
<organism evidence="1 2">
    <name type="scientific">Streptomyces mesophilus</name>
    <dbReference type="NCBI Taxonomy" id="1775132"/>
    <lineage>
        <taxon>Bacteria</taxon>
        <taxon>Bacillati</taxon>
        <taxon>Actinomycetota</taxon>
        <taxon>Actinomycetes</taxon>
        <taxon>Kitasatosporales</taxon>
        <taxon>Streptomycetaceae</taxon>
        <taxon>Streptomyces</taxon>
    </lineage>
</organism>
<dbReference type="EMBL" id="JAAKZW010000002">
    <property type="protein sequence ID" value="NGO74320.1"/>
    <property type="molecule type" value="Genomic_DNA"/>
</dbReference>
<dbReference type="AlphaFoldDB" id="A0A6G4XBT3"/>
<evidence type="ECO:0000313" key="1">
    <source>
        <dbReference type="EMBL" id="NGO74320.1"/>
    </source>
</evidence>
<gene>
    <name evidence="1" type="ORF">G6045_01265</name>
</gene>
<dbReference type="Pfam" id="PF19953">
    <property type="entry name" value="EACC1"/>
    <property type="match status" value="1"/>
</dbReference>
<dbReference type="InterPro" id="IPR045428">
    <property type="entry name" value="EACC1"/>
</dbReference>